<dbReference type="EMBL" id="FNNE01000009">
    <property type="protein sequence ID" value="SDX40397.1"/>
    <property type="molecule type" value="Genomic_DNA"/>
</dbReference>
<dbReference type="PANTHER" id="PTHR30592">
    <property type="entry name" value="FORMATE DEHYDROGENASE"/>
    <property type="match status" value="1"/>
</dbReference>
<dbReference type="Proteomes" id="UP000199675">
    <property type="component" value="Unassembled WGS sequence"/>
</dbReference>
<keyword evidence="4" id="KW-1185">Reference proteome</keyword>
<dbReference type="GO" id="GO:0006777">
    <property type="term" value="P:Mo-molybdopterin cofactor biosynthetic process"/>
    <property type="evidence" value="ECO:0007669"/>
    <property type="project" value="UniProtKB-KW"/>
</dbReference>
<evidence type="ECO:0000256" key="1">
    <source>
        <dbReference type="ARBA" id="ARBA00022490"/>
    </source>
</evidence>
<dbReference type="PIRSF" id="PIRSF015626">
    <property type="entry name" value="FdhD"/>
    <property type="match status" value="1"/>
</dbReference>
<dbReference type="AlphaFoldDB" id="A0A1H3BEP6"/>
<keyword evidence="1" id="KW-0963">Cytoplasm</keyword>
<accession>A0A1H3BEP6</accession>
<evidence type="ECO:0000256" key="2">
    <source>
        <dbReference type="ARBA" id="ARBA00023150"/>
    </source>
</evidence>
<dbReference type="RefSeq" id="WP_217634576.1">
    <property type="nucleotide sequence ID" value="NZ_FNNE01000009.1"/>
</dbReference>
<dbReference type="Gene3D" id="3.40.140.10">
    <property type="entry name" value="Cytidine Deaminase, domain 2"/>
    <property type="match status" value="1"/>
</dbReference>
<dbReference type="PANTHER" id="PTHR30592:SF1">
    <property type="entry name" value="SULFUR CARRIER PROTEIN FDHD"/>
    <property type="match status" value="1"/>
</dbReference>
<dbReference type="InterPro" id="IPR016193">
    <property type="entry name" value="Cytidine_deaminase-like"/>
</dbReference>
<dbReference type="SUPFAM" id="SSF53927">
    <property type="entry name" value="Cytidine deaminase-like"/>
    <property type="match status" value="1"/>
</dbReference>
<name>A0A1H3BEP6_9GAMM</name>
<gene>
    <name evidence="3" type="ORF">SAMN04487960_1094</name>
</gene>
<keyword evidence="2" id="KW-0501">Molybdenum cofactor biosynthesis</keyword>
<evidence type="ECO:0000313" key="3">
    <source>
        <dbReference type="EMBL" id="SDX40397.1"/>
    </source>
</evidence>
<dbReference type="NCBIfam" id="TIGR00129">
    <property type="entry name" value="fdhD_narQ"/>
    <property type="match status" value="1"/>
</dbReference>
<proteinExistence type="predicted"/>
<dbReference type="Gene3D" id="3.10.20.10">
    <property type="match status" value="1"/>
</dbReference>
<dbReference type="Pfam" id="PF02634">
    <property type="entry name" value="FdhD-NarQ"/>
    <property type="match status" value="1"/>
</dbReference>
<protein>
    <submittedName>
        <fullName evidence="3">FdhD protein</fullName>
    </submittedName>
</protein>
<sequence>MLQPEKADPIRMEINPLPDDIAAFDYRELGTGDANVKTPLARETALAISYNNISHAVMMVSPEDLEDFVIGFSLANDIVHSADEIYDIQIAPSGDSHQANLVVSSRAQWALKKERRQLAGNSSCGLCGIEAIERAMPELNALPPTPVPAHTLFTNLRDRMAAAQKMASASGALHAAVYIDGSGSVTLCREDIGRHNALDKLIGAMTRGQHDTREGFVAVTSRCGLELVLKAVRARIATLVCLSAPTSLTVQWARRYGLNLIHIPHHSAPRLYSPAP</sequence>
<dbReference type="InterPro" id="IPR003786">
    <property type="entry name" value="FdhD"/>
</dbReference>
<organism evidence="3 4">
    <name type="scientific">Marinobacter mobilis</name>
    <dbReference type="NCBI Taxonomy" id="488533"/>
    <lineage>
        <taxon>Bacteria</taxon>
        <taxon>Pseudomonadati</taxon>
        <taxon>Pseudomonadota</taxon>
        <taxon>Gammaproteobacteria</taxon>
        <taxon>Pseudomonadales</taxon>
        <taxon>Marinobacteraceae</taxon>
        <taxon>Marinobacter</taxon>
    </lineage>
</organism>
<dbReference type="GO" id="GO:0016783">
    <property type="term" value="F:sulfurtransferase activity"/>
    <property type="evidence" value="ECO:0007669"/>
    <property type="project" value="InterPro"/>
</dbReference>
<evidence type="ECO:0000313" key="4">
    <source>
        <dbReference type="Proteomes" id="UP000199675"/>
    </source>
</evidence>
<dbReference type="STRING" id="488533.SAMN04487960_1094"/>
<reference evidence="3 4" key="1">
    <citation type="submission" date="2016-10" db="EMBL/GenBank/DDBJ databases">
        <authorList>
            <person name="de Groot N.N."/>
        </authorList>
    </citation>
    <scope>NUCLEOTIDE SEQUENCE [LARGE SCALE GENOMIC DNA]</scope>
    <source>
        <strain evidence="3 4">CGMCC 1.7059</strain>
    </source>
</reference>